<dbReference type="SUPFAM" id="SSF46955">
    <property type="entry name" value="Putative DNA-binding domain"/>
    <property type="match status" value="1"/>
</dbReference>
<organism evidence="3 4">
    <name type="scientific">Egibacter rhizosphaerae</name>
    <dbReference type="NCBI Taxonomy" id="1670831"/>
    <lineage>
        <taxon>Bacteria</taxon>
        <taxon>Bacillati</taxon>
        <taxon>Actinomycetota</taxon>
        <taxon>Nitriliruptoria</taxon>
        <taxon>Egibacterales</taxon>
        <taxon>Egibacteraceae</taxon>
        <taxon>Egibacter</taxon>
    </lineage>
</organism>
<name>A0A411YHS9_9ACTN</name>
<evidence type="ECO:0000313" key="4">
    <source>
        <dbReference type="Proteomes" id="UP000291469"/>
    </source>
</evidence>
<evidence type="ECO:0000259" key="2">
    <source>
        <dbReference type="Pfam" id="PF12728"/>
    </source>
</evidence>
<evidence type="ECO:0000313" key="3">
    <source>
        <dbReference type="EMBL" id="QBI20773.1"/>
    </source>
</evidence>
<dbReference type="GO" id="GO:0003677">
    <property type="term" value="F:DNA binding"/>
    <property type="evidence" value="ECO:0007669"/>
    <property type="project" value="InterPro"/>
</dbReference>
<feature type="region of interest" description="Disordered" evidence="1">
    <location>
        <begin position="1"/>
        <end position="20"/>
    </location>
</feature>
<proteinExistence type="predicted"/>
<gene>
    <name evidence="3" type="ORF">ER308_15175</name>
</gene>
<reference evidence="3 4" key="1">
    <citation type="submission" date="2019-01" db="EMBL/GenBank/DDBJ databases">
        <title>Egibacter rhizosphaerae EGI 80759T.</title>
        <authorList>
            <person name="Chen D.-D."/>
            <person name="Tian Y."/>
            <person name="Jiao J.-Y."/>
            <person name="Zhang X.-T."/>
            <person name="Zhang Y.-G."/>
            <person name="Zhang Y."/>
            <person name="Xiao M."/>
            <person name="Shu W.-S."/>
            <person name="Li W.-J."/>
        </authorList>
    </citation>
    <scope>NUCLEOTIDE SEQUENCE [LARGE SCALE GENOMIC DNA]</scope>
    <source>
        <strain evidence="3 4">EGI 80759</strain>
    </source>
</reference>
<dbReference type="OrthoDB" id="26212at2"/>
<dbReference type="Pfam" id="PF12728">
    <property type="entry name" value="HTH_17"/>
    <property type="match status" value="1"/>
</dbReference>
<evidence type="ECO:0000256" key="1">
    <source>
        <dbReference type="SAM" id="MobiDB-lite"/>
    </source>
</evidence>
<dbReference type="KEGG" id="erz:ER308_15175"/>
<dbReference type="AlphaFoldDB" id="A0A411YHS9"/>
<sequence length="154" mass="17156">MSATLSGPVEEPLREDQTEHAQQALAGLEDLLARIGDRDLVELHSSEDPAESLQVPAPALRLFRDVLAQLSAGHAVQILPIHAELTTQQAAELLNVSRPHVVKLVEDGTLPARRVGTHRRIRVQDVMDYRRRDDQRRRGVLDDLAEEAEELGLE</sequence>
<keyword evidence="4" id="KW-1185">Reference proteome</keyword>
<dbReference type="Proteomes" id="UP000291469">
    <property type="component" value="Chromosome"/>
</dbReference>
<dbReference type="RefSeq" id="WP_131155766.1">
    <property type="nucleotide sequence ID" value="NZ_CP036402.1"/>
</dbReference>
<dbReference type="NCBIfam" id="TIGR01764">
    <property type="entry name" value="excise"/>
    <property type="match status" value="1"/>
</dbReference>
<dbReference type="InterPro" id="IPR010093">
    <property type="entry name" value="SinI_DNA-bd"/>
</dbReference>
<feature type="domain" description="Helix-turn-helix" evidence="2">
    <location>
        <begin position="85"/>
        <end position="132"/>
    </location>
</feature>
<accession>A0A411YHS9</accession>
<dbReference type="EMBL" id="CP036402">
    <property type="protein sequence ID" value="QBI20773.1"/>
    <property type="molecule type" value="Genomic_DNA"/>
</dbReference>
<protein>
    <submittedName>
        <fullName evidence="3">Helix-turn-helix domain-containing protein</fullName>
    </submittedName>
</protein>
<dbReference type="InterPro" id="IPR009061">
    <property type="entry name" value="DNA-bd_dom_put_sf"/>
</dbReference>
<dbReference type="InterPro" id="IPR041657">
    <property type="entry name" value="HTH_17"/>
</dbReference>